<organism evidence="8 9">
    <name type="scientific">Parasponia andersonii</name>
    <name type="common">Sponia andersonii</name>
    <dbReference type="NCBI Taxonomy" id="3476"/>
    <lineage>
        <taxon>Eukaryota</taxon>
        <taxon>Viridiplantae</taxon>
        <taxon>Streptophyta</taxon>
        <taxon>Embryophyta</taxon>
        <taxon>Tracheophyta</taxon>
        <taxon>Spermatophyta</taxon>
        <taxon>Magnoliopsida</taxon>
        <taxon>eudicotyledons</taxon>
        <taxon>Gunneridae</taxon>
        <taxon>Pentapetalae</taxon>
        <taxon>rosids</taxon>
        <taxon>fabids</taxon>
        <taxon>Rosales</taxon>
        <taxon>Cannabaceae</taxon>
        <taxon>Parasponia</taxon>
    </lineage>
</organism>
<accession>A0A2P5A9V9</accession>
<dbReference type="STRING" id="3476.A0A2P5A9V9"/>
<comment type="caution">
    <text evidence="8">The sequence shown here is derived from an EMBL/GenBank/DDBJ whole genome shotgun (WGS) entry which is preliminary data.</text>
</comment>
<protein>
    <submittedName>
        <fullName evidence="8">Oxoglutarate/iron-dependent dioxygenase</fullName>
    </submittedName>
</protein>
<name>A0A2P5A9V9_PARAD</name>
<proteinExistence type="inferred from homology"/>
<dbReference type="EMBL" id="JXTB01000737">
    <property type="protein sequence ID" value="PON33328.1"/>
    <property type="molecule type" value="Genomic_DNA"/>
</dbReference>
<dbReference type="PROSITE" id="PS51471">
    <property type="entry name" value="FE2OG_OXY"/>
    <property type="match status" value="1"/>
</dbReference>
<evidence type="ECO:0000256" key="4">
    <source>
        <dbReference type="ARBA" id="ARBA00023002"/>
    </source>
</evidence>
<evidence type="ECO:0000256" key="3">
    <source>
        <dbReference type="ARBA" id="ARBA00022723"/>
    </source>
</evidence>
<evidence type="ECO:0000256" key="1">
    <source>
        <dbReference type="ARBA" id="ARBA00001962"/>
    </source>
</evidence>
<dbReference type="GO" id="GO:0051213">
    <property type="term" value="F:dioxygenase activity"/>
    <property type="evidence" value="ECO:0007669"/>
    <property type="project" value="UniProtKB-KW"/>
</dbReference>
<dbReference type="InterPro" id="IPR044861">
    <property type="entry name" value="IPNS-like_FE2OG_OXY"/>
</dbReference>
<dbReference type="Proteomes" id="UP000237105">
    <property type="component" value="Unassembled WGS sequence"/>
</dbReference>
<keyword evidence="8" id="KW-0223">Dioxygenase</keyword>
<evidence type="ECO:0000313" key="8">
    <source>
        <dbReference type="EMBL" id="PON33328.1"/>
    </source>
</evidence>
<dbReference type="InterPro" id="IPR027443">
    <property type="entry name" value="IPNS-like_sf"/>
</dbReference>
<dbReference type="InterPro" id="IPR026992">
    <property type="entry name" value="DIOX_N"/>
</dbReference>
<dbReference type="InterPro" id="IPR005123">
    <property type="entry name" value="Oxoglu/Fe-dep_dioxygenase_dom"/>
</dbReference>
<keyword evidence="5 6" id="KW-0408">Iron</keyword>
<dbReference type="GO" id="GO:0046872">
    <property type="term" value="F:metal ion binding"/>
    <property type="evidence" value="ECO:0007669"/>
    <property type="project" value="UniProtKB-KW"/>
</dbReference>
<dbReference type="AlphaFoldDB" id="A0A2P5A9V9"/>
<evidence type="ECO:0000256" key="6">
    <source>
        <dbReference type="RuleBase" id="RU003682"/>
    </source>
</evidence>
<evidence type="ECO:0000259" key="7">
    <source>
        <dbReference type="PROSITE" id="PS51471"/>
    </source>
</evidence>
<sequence length="498" mass="55344">MVLTSSDEAAPAATFKAEYDRATELKAFDETKAGVKGLVDAGITEIPRIFHKSISDSFTQINPVSGDAQLSIPIIDLGCLTGDSFDRKEIVDRVREASENWGFFQIVNHGIPESVMEEMKDGVRRFYEQETEVKKAFYSRDLTKPLFYNTNNNLYSSPSADWRDTFTCQMAPVSPKPEDLPLVCRDILMEYSKQVMKLGILMFELISEALGLNPNHLYDMDCAEGLNIMCHYYPPCPQPELTMGVSKHGDIDFLTVLLQDDIGGLQVLIDNKWIDVSPLPGALVINIGDLLQASLSQIIASETSISLEPLISNDKFKSVEHRVLASHVGPRVSIASFFCTGVMATSKLYGPIKELSSDNNPPKYRETTVRDYINLIKDEIRIKEVVIVTSLDNEAAPVATFKAEYDRATELKSSDETKAGVKGLANAQIITRVFYSLTPDNYTSVFGDAQLSIAHFIDLGGLTGDSFRPKEIVDIVREASEIWGFFQIVNHATNSYCI</sequence>
<keyword evidence="3 6" id="KW-0479">Metal-binding</keyword>
<reference evidence="9" key="1">
    <citation type="submission" date="2016-06" db="EMBL/GenBank/DDBJ databases">
        <title>Parallel loss of symbiosis genes in relatives of nitrogen-fixing non-legume Parasponia.</title>
        <authorList>
            <person name="Van Velzen R."/>
            <person name="Holmer R."/>
            <person name="Bu F."/>
            <person name="Rutten L."/>
            <person name="Van Zeijl A."/>
            <person name="Liu W."/>
            <person name="Santuari L."/>
            <person name="Cao Q."/>
            <person name="Sharma T."/>
            <person name="Shen D."/>
            <person name="Roswanjaya Y."/>
            <person name="Wardhani T."/>
            <person name="Kalhor M.S."/>
            <person name="Jansen J."/>
            <person name="Van den Hoogen J."/>
            <person name="Gungor B."/>
            <person name="Hartog M."/>
            <person name="Hontelez J."/>
            <person name="Verver J."/>
            <person name="Yang W.-C."/>
            <person name="Schijlen E."/>
            <person name="Repin R."/>
            <person name="Schilthuizen M."/>
            <person name="Schranz E."/>
            <person name="Heidstra R."/>
            <person name="Miyata K."/>
            <person name="Fedorova E."/>
            <person name="Kohlen W."/>
            <person name="Bisseling T."/>
            <person name="Smit S."/>
            <person name="Geurts R."/>
        </authorList>
    </citation>
    <scope>NUCLEOTIDE SEQUENCE [LARGE SCALE GENOMIC DNA]</scope>
    <source>
        <strain evidence="9">cv. WU1-14</strain>
    </source>
</reference>
<evidence type="ECO:0000256" key="2">
    <source>
        <dbReference type="ARBA" id="ARBA00008056"/>
    </source>
</evidence>
<evidence type="ECO:0000256" key="5">
    <source>
        <dbReference type="ARBA" id="ARBA00023004"/>
    </source>
</evidence>
<dbReference type="Pfam" id="PF14226">
    <property type="entry name" value="DIOX_N"/>
    <property type="match status" value="1"/>
</dbReference>
<feature type="domain" description="Fe2OG dioxygenase" evidence="7">
    <location>
        <begin position="222"/>
        <end position="341"/>
    </location>
</feature>
<dbReference type="Pfam" id="PF03171">
    <property type="entry name" value="2OG-FeII_Oxy"/>
    <property type="match status" value="1"/>
</dbReference>
<dbReference type="PANTHER" id="PTHR10209:SF791">
    <property type="entry name" value="1-AMINOCYCLOPROPANE-1-CARBOXYLATE OXIDASE HOMOLOG 1"/>
    <property type="match status" value="1"/>
</dbReference>
<dbReference type="SUPFAM" id="SSF51197">
    <property type="entry name" value="Clavaminate synthase-like"/>
    <property type="match status" value="1"/>
</dbReference>
<comment type="cofactor">
    <cofactor evidence="1">
        <name>Fe cation</name>
        <dbReference type="ChEBI" id="CHEBI:24875"/>
    </cofactor>
</comment>
<evidence type="ECO:0000313" key="9">
    <source>
        <dbReference type="Proteomes" id="UP000237105"/>
    </source>
</evidence>
<dbReference type="PANTHER" id="PTHR10209">
    <property type="entry name" value="OXIDOREDUCTASE, 2OG-FE II OXYGENASE FAMILY PROTEIN"/>
    <property type="match status" value="1"/>
</dbReference>
<keyword evidence="4 6" id="KW-0560">Oxidoreductase</keyword>
<dbReference type="FunFam" id="2.60.120.330:FF:000005">
    <property type="entry name" value="1-aminocyclopropane-1-carboxylate oxidase homolog 1"/>
    <property type="match status" value="1"/>
</dbReference>
<comment type="similarity">
    <text evidence="2 6">Belongs to the iron/ascorbate-dependent oxidoreductase family.</text>
</comment>
<gene>
    <name evidence="8" type="ORF">PanWU01x14_353570</name>
</gene>
<dbReference type="Gene3D" id="2.60.120.330">
    <property type="entry name" value="B-lactam Antibiotic, Isopenicillin N Synthase, Chain"/>
    <property type="match status" value="1"/>
</dbReference>
<dbReference type="OrthoDB" id="288590at2759"/>
<keyword evidence="9" id="KW-1185">Reference proteome</keyword>